<evidence type="ECO:0000256" key="1">
    <source>
        <dbReference type="SAM" id="MobiDB-lite"/>
    </source>
</evidence>
<gene>
    <name evidence="2" type="ORF">HLB35_10365</name>
</gene>
<comment type="caution">
    <text evidence="2">The sequence shown here is derived from an EMBL/GenBank/DDBJ whole genome shotgun (WGS) entry which is preliminary data.</text>
</comment>
<reference evidence="2 3" key="1">
    <citation type="submission" date="2020-05" db="EMBL/GenBank/DDBJ databases">
        <authorList>
            <person name="Ruan W."/>
            <person name="Jeon C.O."/>
            <person name="Chun B.H."/>
        </authorList>
    </citation>
    <scope>NUCLEOTIDE SEQUENCE [LARGE SCALE GENOMIC DNA]</scope>
    <source>
        <strain evidence="2 3">TBZ9</strain>
    </source>
</reference>
<reference evidence="2 3" key="2">
    <citation type="submission" date="2020-06" db="EMBL/GenBank/DDBJ databases">
        <title>Halomonas songnenensis sp. nov., a moderately halophilic bacterium isolated from saline and alkaline soils.</title>
        <authorList>
            <person name="Jiang J."/>
            <person name="Pan Y."/>
        </authorList>
    </citation>
    <scope>NUCLEOTIDE SEQUENCE [LARGE SCALE GENOMIC DNA]</scope>
    <source>
        <strain evidence="2 3">TBZ9</strain>
    </source>
</reference>
<dbReference type="AlphaFoldDB" id="A0A7Y3TXH9"/>
<dbReference type="EMBL" id="JABFHI010000004">
    <property type="protein sequence ID" value="NOG32061.1"/>
    <property type="molecule type" value="Genomic_DNA"/>
</dbReference>
<dbReference type="Proteomes" id="UP000588806">
    <property type="component" value="Unassembled WGS sequence"/>
</dbReference>
<organism evidence="2 3">
    <name type="scientific">Vreelandella azerica</name>
    <dbReference type="NCBI Taxonomy" id="2732867"/>
    <lineage>
        <taxon>Bacteria</taxon>
        <taxon>Pseudomonadati</taxon>
        <taxon>Pseudomonadota</taxon>
        <taxon>Gammaproteobacteria</taxon>
        <taxon>Oceanospirillales</taxon>
        <taxon>Halomonadaceae</taxon>
        <taxon>Vreelandella</taxon>
    </lineage>
</organism>
<accession>A0A7Y3TXH9</accession>
<keyword evidence="3" id="KW-1185">Reference proteome</keyword>
<feature type="region of interest" description="Disordered" evidence="1">
    <location>
        <begin position="29"/>
        <end position="61"/>
    </location>
</feature>
<evidence type="ECO:0000313" key="2">
    <source>
        <dbReference type="EMBL" id="NOG32061.1"/>
    </source>
</evidence>
<protein>
    <submittedName>
        <fullName evidence="2">Uncharacterized protein</fullName>
    </submittedName>
</protein>
<proteinExistence type="predicted"/>
<evidence type="ECO:0000313" key="3">
    <source>
        <dbReference type="Proteomes" id="UP000588806"/>
    </source>
</evidence>
<sequence length="61" mass="6834">MVLISFTTLAGCTTYTWPDGSQKTVLGVPAEEENSRYEEDIQTGTQYRLPGEVPPKKELQE</sequence>
<name>A0A7Y3TXH9_9GAMM</name>